<name>A0ACC0HDP7_9ERIC</name>
<sequence>MTRAVGVLIGNRLGRFVDMELSEEGVAWGKSLRIRVSIDFAKPLRRGMHIVLGSSQLVWVSFRYERLPNFCFACGILGLGMRDCATRLLGSAVDNTTRFQYGPWLQADMELGKGKRSSRPSEPVEEELVGLDSPMVSVLGGGSALQPCQSEPSELIPSGSPVGRGMNHTPTPQTVTPCNAPLPPNTVAVVVDGDHLGENDGQAPARSISNSKLTLSVIDDKGIASEDQNMELVSGPLVDVTVTELAVPFSRPTSSLSTSSALGLPNPVQLGKGKGKIPESIGSLKNLQVLDLSQNPFLVSEIPTDIGQLGKLKQLLLQSSSFYGSIPESFVGLLGLTILDLSQHNLTDGLPQTLGSSLTNLVFVFDVSQNKLSGLFPNGICNAKGLINLVLHTNLFNGSIPNNSINECLNLERFQVQNNVFSGDFPHGLWSLPKIKLISAENNGFSGEIPDSISMAAQLEQVQIDNNSFSGMIP</sequence>
<dbReference type="Proteomes" id="UP001060215">
    <property type="component" value="Chromosome 5"/>
</dbReference>
<comment type="caution">
    <text evidence="1">The sequence shown here is derived from an EMBL/GenBank/DDBJ whole genome shotgun (WGS) entry which is preliminary data.</text>
</comment>
<keyword evidence="2" id="KW-1185">Reference proteome</keyword>
<gene>
    <name evidence="1" type="ORF">LOK49_LG06G00349</name>
</gene>
<accession>A0ACC0HDP7</accession>
<organism evidence="1 2">
    <name type="scientific">Camellia lanceoleosa</name>
    <dbReference type="NCBI Taxonomy" id="1840588"/>
    <lineage>
        <taxon>Eukaryota</taxon>
        <taxon>Viridiplantae</taxon>
        <taxon>Streptophyta</taxon>
        <taxon>Embryophyta</taxon>
        <taxon>Tracheophyta</taxon>
        <taxon>Spermatophyta</taxon>
        <taxon>Magnoliopsida</taxon>
        <taxon>eudicotyledons</taxon>
        <taxon>Gunneridae</taxon>
        <taxon>Pentapetalae</taxon>
        <taxon>asterids</taxon>
        <taxon>Ericales</taxon>
        <taxon>Theaceae</taxon>
        <taxon>Camellia</taxon>
    </lineage>
</organism>
<proteinExistence type="predicted"/>
<evidence type="ECO:0000313" key="2">
    <source>
        <dbReference type="Proteomes" id="UP001060215"/>
    </source>
</evidence>
<dbReference type="EMBL" id="CM045762">
    <property type="protein sequence ID" value="KAI8011345.1"/>
    <property type="molecule type" value="Genomic_DNA"/>
</dbReference>
<evidence type="ECO:0000313" key="1">
    <source>
        <dbReference type="EMBL" id="KAI8011345.1"/>
    </source>
</evidence>
<reference evidence="1 2" key="1">
    <citation type="journal article" date="2022" name="Plant J.">
        <title>Chromosome-level genome of Camellia lanceoleosa provides a valuable resource for understanding genome evolution and self-incompatibility.</title>
        <authorList>
            <person name="Gong W."/>
            <person name="Xiao S."/>
            <person name="Wang L."/>
            <person name="Liao Z."/>
            <person name="Chang Y."/>
            <person name="Mo W."/>
            <person name="Hu G."/>
            <person name="Li W."/>
            <person name="Zhao G."/>
            <person name="Zhu H."/>
            <person name="Hu X."/>
            <person name="Ji K."/>
            <person name="Xiang X."/>
            <person name="Song Q."/>
            <person name="Yuan D."/>
            <person name="Jin S."/>
            <person name="Zhang L."/>
        </authorList>
    </citation>
    <scope>NUCLEOTIDE SEQUENCE [LARGE SCALE GENOMIC DNA]</scope>
    <source>
        <strain evidence="1">SQ_2022a</strain>
    </source>
</reference>
<protein>
    <submittedName>
        <fullName evidence="1">Leucine-rich repeat receptor-like protein kinase</fullName>
    </submittedName>
</protein>